<accession>A0ABR8KIG5</accession>
<dbReference type="RefSeq" id="WP_190959053.1">
    <property type="nucleotide sequence ID" value="NZ_JACJTU010000052.1"/>
</dbReference>
<sequence length="201" mass="22811">MNIDQQDLLNDETLLLSKAANAVIKINTHELKRLPYDQLMSLADFKNKEAIGGMLYLTNYRLLFKSHTLNRVTGKFSIFLPTVQSVRDTSQLLIKKIEVATQTQTLEFIVWGIPSLIQAIKSAADALTEQQKTNIKKCMMTDYEKIGGGLNSSKVMNKIALNMIDVINPLIEIIQEPINFSSVLNLLELWEILGKEEDKYH</sequence>
<evidence type="ECO:0008006" key="3">
    <source>
        <dbReference type="Google" id="ProtNLM"/>
    </source>
</evidence>
<gene>
    <name evidence="1" type="ORF">H6H03_32350</name>
</gene>
<evidence type="ECO:0000313" key="2">
    <source>
        <dbReference type="Proteomes" id="UP000637383"/>
    </source>
</evidence>
<dbReference type="Proteomes" id="UP000637383">
    <property type="component" value="Unassembled WGS sequence"/>
</dbReference>
<reference evidence="1 2" key="1">
    <citation type="journal article" date="2020" name="ISME J.">
        <title>Comparative genomics reveals insights into cyanobacterial evolution and habitat adaptation.</title>
        <authorList>
            <person name="Chen M.Y."/>
            <person name="Teng W.K."/>
            <person name="Zhao L."/>
            <person name="Hu C.X."/>
            <person name="Zhou Y.K."/>
            <person name="Han B.P."/>
            <person name="Song L.R."/>
            <person name="Shu W.S."/>
        </authorList>
    </citation>
    <scope>NUCLEOTIDE SEQUENCE [LARGE SCALE GENOMIC DNA]</scope>
    <source>
        <strain evidence="1 2">FACHB-159</strain>
    </source>
</reference>
<comment type="caution">
    <text evidence="1">The sequence shown here is derived from an EMBL/GenBank/DDBJ whole genome shotgun (WGS) entry which is preliminary data.</text>
</comment>
<name>A0ABR8KIG5_9NOSO</name>
<evidence type="ECO:0000313" key="1">
    <source>
        <dbReference type="EMBL" id="MBD2738519.1"/>
    </source>
</evidence>
<proteinExistence type="predicted"/>
<organism evidence="1 2">
    <name type="scientific">Nostoc paludosum FACHB-159</name>
    <dbReference type="NCBI Taxonomy" id="2692908"/>
    <lineage>
        <taxon>Bacteria</taxon>
        <taxon>Bacillati</taxon>
        <taxon>Cyanobacteriota</taxon>
        <taxon>Cyanophyceae</taxon>
        <taxon>Nostocales</taxon>
        <taxon>Nostocaceae</taxon>
        <taxon>Nostoc</taxon>
    </lineage>
</organism>
<dbReference type="EMBL" id="JACJTU010000052">
    <property type="protein sequence ID" value="MBD2738519.1"/>
    <property type="molecule type" value="Genomic_DNA"/>
</dbReference>
<protein>
    <recommendedName>
        <fullName evidence="3">GRAM domain-containing protein</fullName>
    </recommendedName>
</protein>
<keyword evidence="2" id="KW-1185">Reference proteome</keyword>